<comment type="subcellular location">
    <subcellularLocation>
        <location evidence="1">Nucleus inner membrane</location>
        <topology evidence="1">Multi-pass membrane protein</topology>
    </subcellularLocation>
</comment>
<evidence type="ECO:0000256" key="6">
    <source>
        <dbReference type="SAM" id="MobiDB-lite"/>
    </source>
</evidence>
<dbReference type="GO" id="GO:0034506">
    <property type="term" value="C:chromosome, centromeric core domain"/>
    <property type="evidence" value="ECO:0007669"/>
    <property type="project" value="TreeGrafter"/>
</dbReference>
<evidence type="ECO:0000256" key="5">
    <source>
        <dbReference type="ARBA" id="ARBA00023242"/>
    </source>
</evidence>
<feature type="transmembrane region" description="Helical" evidence="7">
    <location>
        <begin position="283"/>
        <end position="300"/>
    </location>
</feature>
<feature type="transmembrane region" description="Helical" evidence="7">
    <location>
        <begin position="312"/>
        <end position="333"/>
    </location>
</feature>
<keyword evidence="4 7" id="KW-0472">Membrane</keyword>
<dbReference type="InterPro" id="IPR018617">
    <property type="entry name" value="Ima1_N"/>
</dbReference>
<dbReference type="Pfam" id="PF09779">
    <property type="entry name" value="Ima1_N"/>
    <property type="match status" value="1"/>
</dbReference>
<evidence type="ECO:0000256" key="7">
    <source>
        <dbReference type="SAM" id="Phobius"/>
    </source>
</evidence>
<protein>
    <recommendedName>
        <fullName evidence="8">Ima1 N-terminal domain-containing protein</fullName>
    </recommendedName>
</protein>
<name>A0A6G1JWR3_9PLEO</name>
<feature type="transmembrane region" description="Helical" evidence="7">
    <location>
        <begin position="244"/>
        <end position="262"/>
    </location>
</feature>
<dbReference type="AlphaFoldDB" id="A0A6G1JWR3"/>
<feature type="domain" description="Ima1 N-terminal" evidence="8">
    <location>
        <begin position="10"/>
        <end position="137"/>
    </location>
</feature>
<dbReference type="EMBL" id="MU005781">
    <property type="protein sequence ID" value="KAF2704773.1"/>
    <property type="molecule type" value="Genomic_DNA"/>
</dbReference>
<evidence type="ECO:0000313" key="10">
    <source>
        <dbReference type="Proteomes" id="UP000799428"/>
    </source>
</evidence>
<sequence length="585" mass="66322">MPRLIPRRKMRCHYCGGSSPKDKSLFTTPRSWLCPHCDSVNHLDENGEITDPPFEVTNSYHSLHYARSRSSTPTLPTMITNESPFCKTCLRNQMMVQHALAEYIPDESDPEYDKYLASTDSYRASLEQRYPLVCDNCIGRARELITKAVYGARVDHLQRVLEISKQNATRFHTPAQTAALWVLFIAMLTYCLSILGGVVFHIPGALMAPAQSAGDGIVPDWTTCVSQVFSTLHLESWCFTLDSLRWVAGLAIVADLVTFWWIPQLRQKTIAYGGRMRHLRKIWVMRLVVIGFRTLSFYAWKDISLYTDRELQNVQILNGVMLAVLLLSAYLTCNTVRIEYKSNVNYNFAEPLEPHLPSATNSPPSNTDRSPQRQSVRPNQTMFDTMGQAFTSSFQDSGESYNGPPSPTYTEESTRSPQFPSAATSRFQETPYNRGNTFRDDENEMDWSPTPKRYAQRVPEIIPNVFRREAPSQSPPPPHSIFKQPSANPFHHPVPPAPKPNIPGRQNPWTPGVWTPALPENKENFLNKVMQGRADPTAREALKNNAVPRNVKRNAEIFNDPKLKYDDYGTPKTTGLEDSFGTWGL</sequence>
<feature type="region of interest" description="Disordered" evidence="6">
    <location>
        <begin position="392"/>
        <end position="456"/>
    </location>
</feature>
<dbReference type="InterPro" id="IPR042321">
    <property type="entry name" value="Ima1"/>
</dbReference>
<dbReference type="GO" id="GO:0005637">
    <property type="term" value="C:nuclear inner membrane"/>
    <property type="evidence" value="ECO:0007669"/>
    <property type="project" value="UniProtKB-SubCell"/>
</dbReference>
<evidence type="ECO:0000256" key="2">
    <source>
        <dbReference type="ARBA" id="ARBA00022692"/>
    </source>
</evidence>
<dbReference type="GO" id="GO:0034992">
    <property type="term" value="C:microtubule organizing center attachment site"/>
    <property type="evidence" value="ECO:0007669"/>
    <property type="project" value="TreeGrafter"/>
</dbReference>
<evidence type="ECO:0000256" key="1">
    <source>
        <dbReference type="ARBA" id="ARBA00004473"/>
    </source>
</evidence>
<dbReference type="GO" id="GO:0044732">
    <property type="term" value="C:mitotic spindle pole body"/>
    <property type="evidence" value="ECO:0007669"/>
    <property type="project" value="TreeGrafter"/>
</dbReference>
<gene>
    <name evidence="9" type="ORF">K504DRAFT_415963</name>
</gene>
<feature type="compositionally biased region" description="Polar residues" evidence="6">
    <location>
        <begin position="408"/>
        <end position="436"/>
    </location>
</feature>
<evidence type="ECO:0000259" key="8">
    <source>
        <dbReference type="Pfam" id="PF09779"/>
    </source>
</evidence>
<organism evidence="9 10">
    <name type="scientific">Pleomassaria siparia CBS 279.74</name>
    <dbReference type="NCBI Taxonomy" id="1314801"/>
    <lineage>
        <taxon>Eukaryota</taxon>
        <taxon>Fungi</taxon>
        <taxon>Dikarya</taxon>
        <taxon>Ascomycota</taxon>
        <taxon>Pezizomycotina</taxon>
        <taxon>Dothideomycetes</taxon>
        <taxon>Pleosporomycetidae</taxon>
        <taxon>Pleosporales</taxon>
        <taxon>Pleomassariaceae</taxon>
        <taxon>Pleomassaria</taxon>
    </lineage>
</organism>
<keyword evidence="10" id="KW-1185">Reference proteome</keyword>
<feature type="transmembrane region" description="Helical" evidence="7">
    <location>
        <begin position="178"/>
        <end position="202"/>
    </location>
</feature>
<evidence type="ECO:0000256" key="3">
    <source>
        <dbReference type="ARBA" id="ARBA00022989"/>
    </source>
</evidence>
<feature type="compositionally biased region" description="Polar residues" evidence="6">
    <location>
        <begin position="358"/>
        <end position="376"/>
    </location>
</feature>
<feature type="region of interest" description="Disordered" evidence="6">
    <location>
        <begin position="355"/>
        <end position="376"/>
    </location>
</feature>
<dbReference type="GO" id="GO:0071765">
    <property type="term" value="P:nuclear inner membrane organization"/>
    <property type="evidence" value="ECO:0007669"/>
    <property type="project" value="InterPro"/>
</dbReference>
<feature type="compositionally biased region" description="Basic and acidic residues" evidence="6">
    <location>
        <begin position="553"/>
        <end position="569"/>
    </location>
</feature>
<keyword evidence="3 7" id="KW-1133">Transmembrane helix</keyword>
<evidence type="ECO:0000256" key="4">
    <source>
        <dbReference type="ARBA" id="ARBA00023136"/>
    </source>
</evidence>
<feature type="region of interest" description="Disordered" evidence="6">
    <location>
        <begin position="468"/>
        <end position="499"/>
    </location>
</feature>
<dbReference type="OrthoDB" id="5966927at2759"/>
<dbReference type="PANTHER" id="PTHR28538">
    <property type="entry name" value="INTEGRAL INNER NUCLEAR MEMBRANE PROTEIN IMA1"/>
    <property type="match status" value="1"/>
</dbReference>
<dbReference type="Proteomes" id="UP000799428">
    <property type="component" value="Unassembled WGS sequence"/>
</dbReference>
<feature type="region of interest" description="Disordered" evidence="6">
    <location>
        <begin position="538"/>
        <end position="585"/>
    </location>
</feature>
<proteinExistence type="predicted"/>
<accession>A0A6G1JWR3</accession>
<evidence type="ECO:0000313" key="9">
    <source>
        <dbReference type="EMBL" id="KAF2704773.1"/>
    </source>
</evidence>
<keyword evidence="5" id="KW-0539">Nucleus</keyword>
<keyword evidence="2 7" id="KW-0812">Transmembrane</keyword>
<dbReference type="PANTHER" id="PTHR28538:SF1">
    <property type="entry name" value="INTEGRAL INNER NUCLEAR MEMBRANE PROTEIN IMA1"/>
    <property type="match status" value="1"/>
</dbReference>
<reference evidence="9" key="1">
    <citation type="journal article" date="2020" name="Stud. Mycol.">
        <title>101 Dothideomycetes genomes: a test case for predicting lifestyles and emergence of pathogens.</title>
        <authorList>
            <person name="Haridas S."/>
            <person name="Albert R."/>
            <person name="Binder M."/>
            <person name="Bloem J."/>
            <person name="Labutti K."/>
            <person name="Salamov A."/>
            <person name="Andreopoulos B."/>
            <person name="Baker S."/>
            <person name="Barry K."/>
            <person name="Bills G."/>
            <person name="Bluhm B."/>
            <person name="Cannon C."/>
            <person name="Castanera R."/>
            <person name="Culley D."/>
            <person name="Daum C."/>
            <person name="Ezra D."/>
            <person name="Gonzalez J."/>
            <person name="Henrissat B."/>
            <person name="Kuo A."/>
            <person name="Liang C."/>
            <person name="Lipzen A."/>
            <person name="Lutzoni F."/>
            <person name="Magnuson J."/>
            <person name="Mondo S."/>
            <person name="Nolan M."/>
            <person name="Ohm R."/>
            <person name="Pangilinan J."/>
            <person name="Park H.-J."/>
            <person name="Ramirez L."/>
            <person name="Alfaro M."/>
            <person name="Sun H."/>
            <person name="Tritt A."/>
            <person name="Yoshinaga Y."/>
            <person name="Zwiers L.-H."/>
            <person name="Turgeon B."/>
            <person name="Goodwin S."/>
            <person name="Spatafora J."/>
            <person name="Crous P."/>
            <person name="Grigoriev I."/>
        </authorList>
    </citation>
    <scope>NUCLEOTIDE SEQUENCE</scope>
    <source>
        <strain evidence="9">CBS 279.74</strain>
    </source>
</reference>